<dbReference type="InterPro" id="IPR036388">
    <property type="entry name" value="WH-like_DNA-bd_sf"/>
</dbReference>
<gene>
    <name evidence="5" type="primary">recX</name>
    <name evidence="9" type="ORF">LY28_02434</name>
</gene>
<dbReference type="InterPro" id="IPR003783">
    <property type="entry name" value="Regulatory_RecX"/>
</dbReference>
<dbReference type="Pfam" id="PF21981">
    <property type="entry name" value="RecX_HTH3"/>
    <property type="match status" value="1"/>
</dbReference>
<accession>A0A318Y4T7</accession>
<reference evidence="9 10" key="1">
    <citation type="submission" date="2018-06" db="EMBL/GenBank/DDBJ databases">
        <title>Genomic Encyclopedia of Type Strains, Phase I: the one thousand microbial genomes (KMG-I) project.</title>
        <authorList>
            <person name="Kyrpides N."/>
        </authorList>
    </citation>
    <scope>NUCLEOTIDE SEQUENCE [LARGE SCALE GENOMIC DNA]</scope>
    <source>
        <strain evidence="9 10">DSM 19573</strain>
    </source>
</reference>
<dbReference type="GO" id="GO:0005737">
    <property type="term" value="C:cytoplasm"/>
    <property type="evidence" value="ECO:0007669"/>
    <property type="project" value="UniProtKB-SubCell"/>
</dbReference>
<comment type="similarity">
    <text evidence="2 5">Belongs to the RecX family.</text>
</comment>
<dbReference type="Gene3D" id="1.10.10.10">
    <property type="entry name" value="Winged helix-like DNA-binding domain superfamily/Winged helix DNA-binding domain"/>
    <property type="match status" value="3"/>
</dbReference>
<dbReference type="Pfam" id="PF21982">
    <property type="entry name" value="RecX_HTH1"/>
    <property type="match status" value="1"/>
</dbReference>
<keyword evidence="10" id="KW-1185">Reference proteome</keyword>
<evidence type="ECO:0000256" key="2">
    <source>
        <dbReference type="ARBA" id="ARBA00009695"/>
    </source>
</evidence>
<evidence type="ECO:0000256" key="1">
    <source>
        <dbReference type="ARBA" id="ARBA00004496"/>
    </source>
</evidence>
<dbReference type="InterPro" id="IPR053925">
    <property type="entry name" value="RecX_HTH_3rd"/>
</dbReference>
<proteinExistence type="inferred from homology"/>
<feature type="domain" description="RecX first three-helical" evidence="8">
    <location>
        <begin position="64"/>
        <end position="100"/>
    </location>
</feature>
<protein>
    <recommendedName>
        <fullName evidence="3 5">Regulatory protein RecX</fullName>
    </recommendedName>
</protein>
<evidence type="ECO:0000256" key="3">
    <source>
        <dbReference type="ARBA" id="ARBA00018111"/>
    </source>
</evidence>
<sequence>MVITSVEVNKNIASMAKVYVDDNIYFCLPQKRIKALELYEGKNITPETLEFIMTYEVTDAAKCTAVKYIAARLRTSYEVGQKLLELGYEEETLDKVIQSLTEIDYINDCRYCVKYISEKTKLQPKSAKMLSMELSHRGISDDIISKAFEEINLDEDDIALNLIKKKFSKITSFDEKTIQKMKTFLAGRGFSYQQISRAVSAFIPDYDNWENY</sequence>
<dbReference type="EMBL" id="QKMR01000014">
    <property type="protein sequence ID" value="PYG87051.1"/>
    <property type="molecule type" value="Genomic_DNA"/>
</dbReference>
<evidence type="ECO:0000256" key="5">
    <source>
        <dbReference type="HAMAP-Rule" id="MF_01114"/>
    </source>
</evidence>
<dbReference type="GO" id="GO:0006282">
    <property type="term" value="P:regulation of DNA repair"/>
    <property type="evidence" value="ECO:0007669"/>
    <property type="project" value="UniProtKB-UniRule"/>
</dbReference>
<dbReference type="AlphaFoldDB" id="A0A318Y4T7"/>
<keyword evidence="4 5" id="KW-0963">Cytoplasm</keyword>
<organism evidence="9 10">
    <name type="scientific">Ruminiclostridium sufflavum DSM 19573</name>
    <dbReference type="NCBI Taxonomy" id="1121337"/>
    <lineage>
        <taxon>Bacteria</taxon>
        <taxon>Bacillati</taxon>
        <taxon>Bacillota</taxon>
        <taxon>Clostridia</taxon>
        <taxon>Eubacteriales</taxon>
        <taxon>Oscillospiraceae</taxon>
        <taxon>Ruminiclostridium</taxon>
    </lineage>
</organism>
<feature type="domain" description="RecX second three-helical" evidence="6">
    <location>
        <begin position="107"/>
        <end position="147"/>
    </location>
</feature>
<evidence type="ECO:0000259" key="7">
    <source>
        <dbReference type="Pfam" id="PF21981"/>
    </source>
</evidence>
<evidence type="ECO:0000259" key="6">
    <source>
        <dbReference type="Pfam" id="PF02631"/>
    </source>
</evidence>
<dbReference type="OrthoDB" id="5421057at2"/>
<dbReference type="Proteomes" id="UP000248132">
    <property type="component" value="Unassembled WGS sequence"/>
</dbReference>
<dbReference type="Pfam" id="PF02631">
    <property type="entry name" value="RecX_HTH2"/>
    <property type="match status" value="1"/>
</dbReference>
<dbReference type="InterPro" id="IPR053924">
    <property type="entry name" value="RecX_HTH_2nd"/>
</dbReference>
<feature type="domain" description="RecX third three-helical" evidence="7">
    <location>
        <begin position="154"/>
        <end position="199"/>
    </location>
</feature>
<comment type="subcellular location">
    <subcellularLocation>
        <location evidence="1 5">Cytoplasm</location>
    </subcellularLocation>
</comment>
<dbReference type="PANTHER" id="PTHR33602">
    <property type="entry name" value="REGULATORY PROTEIN RECX FAMILY PROTEIN"/>
    <property type="match status" value="1"/>
</dbReference>
<name>A0A318Y4T7_9FIRM</name>
<dbReference type="HAMAP" id="MF_01114">
    <property type="entry name" value="RecX"/>
    <property type="match status" value="1"/>
</dbReference>
<evidence type="ECO:0000259" key="8">
    <source>
        <dbReference type="Pfam" id="PF21982"/>
    </source>
</evidence>
<comment type="function">
    <text evidence="5">Modulates RecA activity.</text>
</comment>
<evidence type="ECO:0000256" key="4">
    <source>
        <dbReference type="ARBA" id="ARBA00022490"/>
    </source>
</evidence>
<dbReference type="InterPro" id="IPR053926">
    <property type="entry name" value="RecX_HTH_1st"/>
</dbReference>
<comment type="caution">
    <text evidence="9">The sequence shown here is derived from an EMBL/GenBank/DDBJ whole genome shotgun (WGS) entry which is preliminary data.</text>
</comment>
<evidence type="ECO:0000313" key="9">
    <source>
        <dbReference type="EMBL" id="PYG87051.1"/>
    </source>
</evidence>
<dbReference type="RefSeq" id="WP_110462451.1">
    <property type="nucleotide sequence ID" value="NZ_QKMR01000014.1"/>
</dbReference>
<dbReference type="PANTHER" id="PTHR33602:SF1">
    <property type="entry name" value="REGULATORY PROTEIN RECX FAMILY PROTEIN"/>
    <property type="match status" value="1"/>
</dbReference>
<evidence type="ECO:0000313" key="10">
    <source>
        <dbReference type="Proteomes" id="UP000248132"/>
    </source>
</evidence>